<evidence type="ECO:0000313" key="2">
    <source>
        <dbReference type="EMBL" id="ANZ48222.1"/>
    </source>
</evidence>
<dbReference type="OrthoDB" id="40869at10239"/>
<name>A0A1B2IAE5_9CAUD</name>
<dbReference type="RefSeq" id="YP_009290827.1">
    <property type="nucleotide sequence ID" value="NC_031107.2"/>
</dbReference>
<keyword evidence="1" id="KW-0472">Membrane</keyword>
<accession>A0A1B2IAE5</accession>
<keyword evidence="3" id="KW-1185">Reference proteome</keyword>
<dbReference type="KEGG" id="vg:29057159"/>
<evidence type="ECO:0000313" key="3">
    <source>
        <dbReference type="Proteomes" id="UP000202181"/>
    </source>
</evidence>
<feature type="transmembrane region" description="Helical" evidence="1">
    <location>
        <begin position="35"/>
        <end position="52"/>
    </location>
</feature>
<evidence type="ECO:0000256" key="1">
    <source>
        <dbReference type="SAM" id="Phobius"/>
    </source>
</evidence>
<dbReference type="EMBL" id="KX397364">
    <property type="protein sequence ID" value="ANZ48222.1"/>
    <property type="molecule type" value="Genomic_DNA"/>
</dbReference>
<dbReference type="Proteomes" id="UP000202181">
    <property type="component" value="Segment"/>
</dbReference>
<gene>
    <name evidence="2" type="ORF">ASESINO_209</name>
</gene>
<feature type="transmembrane region" description="Helical" evidence="1">
    <location>
        <begin position="12"/>
        <end position="29"/>
    </location>
</feature>
<dbReference type="GeneID" id="29057159"/>
<reference evidence="2" key="1">
    <citation type="submission" date="2016-06" db="EMBL/GenBank/DDBJ databases">
        <authorList>
            <person name="Berg J.A."/>
            <person name="Hyde J.R."/>
            <person name="Breakwell D.P."/>
            <person name="Hope S."/>
            <person name="Grose J.H."/>
        </authorList>
    </citation>
    <scope>NUCLEOTIDE SEQUENCE [LARGE SCALE GENOMIC DNA]</scope>
</reference>
<sequence>MGRRRGKSKLKIAALLVLHVLVLWGLLVISASPGLWVIILLIFIEGIYLGRLSTRPPLLRDPAYDDREAA</sequence>
<organism evidence="2 3">
    <name type="scientific">Erwinia phage vB_EamM_Asesino</name>
    <dbReference type="NCBI Taxonomy" id="1883370"/>
    <lineage>
        <taxon>Viruses</taxon>
        <taxon>Duplodnaviria</taxon>
        <taxon>Heunggongvirae</taxon>
        <taxon>Uroviricota</taxon>
        <taxon>Caudoviricetes</taxon>
        <taxon>Chimalliviridae</taxon>
        <taxon>Erskinevirus</taxon>
        <taxon>Erskinevirus asesino</taxon>
    </lineage>
</organism>
<keyword evidence="1" id="KW-1133">Transmembrane helix</keyword>
<proteinExistence type="predicted"/>
<keyword evidence="1" id="KW-0812">Transmembrane</keyword>
<protein>
    <submittedName>
        <fullName evidence="2">Uncharacterized protein</fullName>
    </submittedName>
</protein>